<dbReference type="Pfam" id="PF19259">
    <property type="entry name" value="Ty3_capsid"/>
    <property type="match status" value="1"/>
</dbReference>
<evidence type="ECO:0000256" key="5">
    <source>
        <dbReference type="ARBA" id="ARBA00022801"/>
    </source>
</evidence>
<dbReference type="GO" id="GO:0004519">
    <property type="term" value="F:endonuclease activity"/>
    <property type="evidence" value="ECO:0007669"/>
    <property type="project" value="UniProtKB-KW"/>
</dbReference>
<feature type="domain" description="Ty3 transposon capsid-like protein" evidence="8">
    <location>
        <begin position="102"/>
        <end position="185"/>
    </location>
</feature>
<dbReference type="InterPro" id="IPR045358">
    <property type="entry name" value="Ty3_capsid"/>
</dbReference>
<reference evidence="9" key="1">
    <citation type="journal article" date="2019" name="Sci. Rep.">
        <title>Draft genome of Tanacetum cinerariifolium, the natural source of mosquito coil.</title>
        <authorList>
            <person name="Yamashiro T."/>
            <person name="Shiraishi A."/>
            <person name="Satake H."/>
            <person name="Nakayama K."/>
        </authorList>
    </citation>
    <scope>NUCLEOTIDE SEQUENCE</scope>
</reference>
<dbReference type="GO" id="GO:0003964">
    <property type="term" value="F:RNA-directed DNA polymerase activity"/>
    <property type="evidence" value="ECO:0007669"/>
    <property type="project" value="UniProtKB-KW"/>
</dbReference>
<sequence>MPPKRTSISEAPAMTQAAIRQLAVDSVGTALETQAATMENADNANRNPELRKAHVARKCSYKEFMSCQPYNFKGSEDAIGLICWFERTESVFSRSNRTEDCKKYYPQTEIQKMEDEFYHLTVKGSDLKTYVRRFQELGTLCPTMVSNSEKLLEAFIRGLARSIKENVIASKPQTLEESINIAQRLMDHVAKHIWSGRVLMQKEKVIAYISRQLKPHEENYTTRDLELGAVVFALKIWRHHLYGTKCTVFTDQKNFQHILNQKELNMRQRRWLELLTDYDCEIYYHPGKANVIADALSRKERMKPLRVRSLIMTIHPKLTLQILKAQNEALKEENIKAENLRGMDISFEIRPDGTRCIKNQRVKAKCQKPSGLLVQPEIPMWKWERITVDFVTKLPKTLNRHDTIWVIVDRLTKSAYFIPAQETDGMETLTSLYIKEIVSWHDMSTAYHLETDGQSERTIQTLKDMLRACVIDFGKGWEKHLPLIEFSYNNSYHASIKAAPFKALYGRKCRSPVCWAEVRDVQLTGPKIIHETTKKIVQIQQRLQAVRDRQ</sequence>
<gene>
    <name evidence="9" type="ORF">Tci_513783</name>
</gene>
<dbReference type="PANTHER" id="PTHR45835">
    <property type="entry name" value="YALI0A06105P"/>
    <property type="match status" value="1"/>
</dbReference>
<dbReference type="SUPFAM" id="SSF56672">
    <property type="entry name" value="DNA/RNA polymerases"/>
    <property type="match status" value="1"/>
</dbReference>
<evidence type="ECO:0000256" key="6">
    <source>
        <dbReference type="ARBA" id="ARBA00022918"/>
    </source>
</evidence>
<feature type="domain" description="Reverse transcriptase RNase H-like" evidence="7">
    <location>
        <begin position="191"/>
        <end position="278"/>
    </location>
</feature>
<evidence type="ECO:0000256" key="1">
    <source>
        <dbReference type="ARBA" id="ARBA00022679"/>
    </source>
</evidence>
<dbReference type="InterPro" id="IPR041373">
    <property type="entry name" value="RT_RNaseH"/>
</dbReference>
<proteinExistence type="predicted"/>
<dbReference type="InterPro" id="IPR036397">
    <property type="entry name" value="RNaseH_sf"/>
</dbReference>
<dbReference type="CDD" id="cd09274">
    <property type="entry name" value="RNase_HI_RT_Ty3"/>
    <property type="match status" value="1"/>
</dbReference>
<keyword evidence="3" id="KW-0540">Nuclease</keyword>
<evidence type="ECO:0000256" key="3">
    <source>
        <dbReference type="ARBA" id="ARBA00022722"/>
    </source>
</evidence>
<dbReference type="Gene3D" id="3.30.420.10">
    <property type="entry name" value="Ribonuclease H-like superfamily/Ribonuclease H"/>
    <property type="match status" value="2"/>
</dbReference>
<comment type="caution">
    <text evidence="9">The sequence shown here is derived from an EMBL/GenBank/DDBJ whole genome shotgun (WGS) entry which is preliminary data.</text>
</comment>
<keyword evidence="2" id="KW-0548">Nucleotidyltransferase</keyword>
<dbReference type="GO" id="GO:0016787">
    <property type="term" value="F:hydrolase activity"/>
    <property type="evidence" value="ECO:0007669"/>
    <property type="project" value="UniProtKB-KW"/>
</dbReference>
<dbReference type="SUPFAM" id="SSF53098">
    <property type="entry name" value="Ribonuclease H-like"/>
    <property type="match status" value="1"/>
</dbReference>
<dbReference type="InterPro" id="IPR012337">
    <property type="entry name" value="RNaseH-like_sf"/>
</dbReference>
<evidence type="ECO:0000256" key="2">
    <source>
        <dbReference type="ARBA" id="ARBA00022695"/>
    </source>
</evidence>
<organism evidence="9">
    <name type="scientific">Tanacetum cinerariifolium</name>
    <name type="common">Dalmatian daisy</name>
    <name type="synonym">Chrysanthemum cinerariifolium</name>
    <dbReference type="NCBI Taxonomy" id="118510"/>
    <lineage>
        <taxon>Eukaryota</taxon>
        <taxon>Viridiplantae</taxon>
        <taxon>Streptophyta</taxon>
        <taxon>Embryophyta</taxon>
        <taxon>Tracheophyta</taxon>
        <taxon>Spermatophyta</taxon>
        <taxon>Magnoliopsida</taxon>
        <taxon>eudicotyledons</taxon>
        <taxon>Gunneridae</taxon>
        <taxon>Pentapetalae</taxon>
        <taxon>asterids</taxon>
        <taxon>campanulids</taxon>
        <taxon>Asterales</taxon>
        <taxon>Asteraceae</taxon>
        <taxon>Asteroideae</taxon>
        <taxon>Anthemideae</taxon>
        <taxon>Anthemidinae</taxon>
        <taxon>Tanacetum</taxon>
    </lineage>
</organism>
<keyword evidence="4" id="KW-0255">Endonuclease</keyword>
<evidence type="ECO:0000256" key="4">
    <source>
        <dbReference type="ARBA" id="ARBA00022759"/>
    </source>
</evidence>
<dbReference type="InterPro" id="IPR043502">
    <property type="entry name" value="DNA/RNA_pol_sf"/>
</dbReference>
<evidence type="ECO:0000259" key="7">
    <source>
        <dbReference type="Pfam" id="PF17917"/>
    </source>
</evidence>
<accession>A0A699ICV6</accession>
<dbReference type="PANTHER" id="PTHR45835:SF103">
    <property type="entry name" value="RNA-DIRECTED DNA POLYMERASE"/>
    <property type="match status" value="1"/>
</dbReference>
<name>A0A699ICV6_TANCI</name>
<keyword evidence="5" id="KW-0378">Hydrolase</keyword>
<dbReference type="Pfam" id="PF17917">
    <property type="entry name" value="RT_RNaseH"/>
    <property type="match status" value="1"/>
</dbReference>
<evidence type="ECO:0000313" key="9">
    <source>
        <dbReference type="EMBL" id="GEZ41810.1"/>
    </source>
</evidence>
<dbReference type="AlphaFoldDB" id="A0A699ICV6"/>
<dbReference type="GO" id="GO:0003676">
    <property type="term" value="F:nucleic acid binding"/>
    <property type="evidence" value="ECO:0007669"/>
    <property type="project" value="InterPro"/>
</dbReference>
<keyword evidence="6 9" id="KW-0695">RNA-directed DNA polymerase</keyword>
<dbReference type="EMBL" id="BKCJ010276508">
    <property type="protein sequence ID" value="GEZ41810.1"/>
    <property type="molecule type" value="Genomic_DNA"/>
</dbReference>
<protein>
    <submittedName>
        <fullName evidence="9">Reverse transcriptase domain-containing protein</fullName>
    </submittedName>
</protein>
<evidence type="ECO:0000259" key="8">
    <source>
        <dbReference type="Pfam" id="PF19259"/>
    </source>
</evidence>
<keyword evidence="1" id="KW-0808">Transferase</keyword>